<feature type="compositionally biased region" description="Polar residues" evidence="1">
    <location>
        <begin position="10"/>
        <end position="21"/>
    </location>
</feature>
<dbReference type="OrthoDB" id="10037289at2759"/>
<dbReference type="AlphaFoldDB" id="A0A8T9CFS3"/>
<evidence type="ECO:0000256" key="1">
    <source>
        <dbReference type="SAM" id="MobiDB-lite"/>
    </source>
</evidence>
<dbReference type="Proteomes" id="UP000469558">
    <property type="component" value="Unassembled WGS sequence"/>
</dbReference>
<accession>A0A8T9CFS3</accession>
<organism evidence="2 3">
    <name type="scientific">Lachnellula suecica</name>
    <dbReference type="NCBI Taxonomy" id="602035"/>
    <lineage>
        <taxon>Eukaryota</taxon>
        <taxon>Fungi</taxon>
        <taxon>Dikarya</taxon>
        <taxon>Ascomycota</taxon>
        <taxon>Pezizomycotina</taxon>
        <taxon>Leotiomycetes</taxon>
        <taxon>Helotiales</taxon>
        <taxon>Lachnaceae</taxon>
        <taxon>Lachnellula</taxon>
    </lineage>
</organism>
<keyword evidence="3" id="KW-1185">Reference proteome</keyword>
<protein>
    <submittedName>
        <fullName evidence="2">Uncharacterized protein</fullName>
    </submittedName>
</protein>
<proteinExistence type="predicted"/>
<reference evidence="2 3" key="1">
    <citation type="submission" date="2018-05" db="EMBL/GenBank/DDBJ databases">
        <title>Genome sequencing and assembly of the regulated plant pathogen Lachnellula willkommii and related sister species for the development of diagnostic species identification markers.</title>
        <authorList>
            <person name="Giroux E."/>
            <person name="Bilodeau G."/>
        </authorList>
    </citation>
    <scope>NUCLEOTIDE SEQUENCE [LARGE SCALE GENOMIC DNA]</scope>
    <source>
        <strain evidence="2 3">CBS 268.59</strain>
    </source>
</reference>
<evidence type="ECO:0000313" key="3">
    <source>
        <dbReference type="Proteomes" id="UP000469558"/>
    </source>
</evidence>
<evidence type="ECO:0000313" key="2">
    <source>
        <dbReference type="EMBL" id="TVY84361.1"/>
    </source>
</evidence>
<name>A0A8T9CFS3_9HELO</name>
<feature type="region of interest" description="Disordered" evidence="1">
    <location>
        <begin position="1"/>
        <end position="37"/>
    </location>
</feature>
<sequence>MPPKRKALADTTSSNKQVGTKTRNRKASKTSSKAIDPLSKKPEYANLQWPNIGDFINDKKQDMPKKGQLIDDFCYRVSDLGIPVSLDGAGILDKIEAEHKKRNQDLRDMFIYNDWNGWAMSEVLENFLKDFNKDIFKKTVSTFKKWAYVEAIACFFKSEDSGDFLSIISPLPLHRYRVITFLVEDNEDGDCVVEIVEMLDLMVLTTFSALSEHDLFKSDSEILNIGIISLLLLEFIHGPGVDLDCGWGPEVVRLCDEAGIDLDKEVRKQVYLTRKDLKLMRDEYKETEEVDNSDIAQKWKLEFKEFKKNHTGGNQYVIAKMSKNQIEAHTLGTKAFDRRIGIDTESDDSQ</sequence>
<dbReference type="EMBL" id="QGMK01000091">
    <property type="protein sequence ID" value="TVY84361.1"/>
    <property type="molecule type" value="Genomic_DNA"/>
</dbReference>
<comment type="caution">
    <text evidence="2">The sequence shown here is derived from an EMBL/GenBank/DDBJ whole genome shotgun (WGS) entry which is preliminary data.</text>
</comment>
<gene>
    <name evidence="2" type="ORF">LSUE1_G000887</name>
</gene>